<feature type="domain" description="Translocation and assembly module TamB C-terminal" evidence="5">
    <location>
        <begin position="821"/>
        <end position="1156"/>
    </location>
</feature>
<sequence length="1156" mass="125056">MNRWLRRIALSWLPLLAAMALLIVLATTETGLRGLVRLSNHLLTGLITIGSASGTLMGPMQFHNVRYDDGIDTVLIESMNVSWSPGHLRHRQIRVHAVRGAGVQVYLGESQGETALIPFSLPAHLAIDTISAEEITIFSDQKAMWRITTGQLTNLSYQGNTLGFDDLVLKSRESVLRAKGQLQTDNEYPLHWTLEAQVQPNGYQPIAARGTLTGPLNRLILDAQLSSPFPSQLNGRLDNLLGAKTTWEARLKTPAAALPDIHRQWPDQRFSDVSIDGRGTLDAYSLSMHAKTMWAASRESVTVDAAIEGDLDQLRIHALHLTQSRESLTLQGRLGWHPHLAWHATMEGAHLDPSRVWENWPGDVSFQLATEGERHGTDVKATFLLPKLQGTLRQFPLTGKGEAHVDGNQVHIPDVLLASAHSTLRLQGKIENTVDLSVELHSGNLREIWPQARGSVDLRGRLSGQQDKPELSLQLAGARIGFENTSIDKLSAQASGSLAKDGSLKGSLKAEGGRFGSTSLDRLLVQLNGPLSDHSLTVEGRNTDITAAMTVQGQLIAAAWQGTIRQLSFADRHFGSWQMRQPAALSVSSAQCELKPVCLNGPRSARLCAAGSWKAEAPWHIHGELAAFALDSLNTPLNLPWPVEGQLNAILDLHGLHAGITTGSLHADSAGMTMRLPVDQGHGIQQLQWTKNALRVDYATGELHLVVDNELADGSHLRADFTQVNPNPLASSLMSNPIKGKVQLQIKELSPVALLTDQAIVLSGTLKGGFDITGTPTAPLFAGRLDLAHGQAAIPPLGITLAPLVVTAQGDAAAMRLQASANSGSGTIEVTCALRLQAPDANLAVIHLKGERFKAARLPEIDLDISPDLQVTVNRQQMDIRGEVYIPKAKITTIDFAQAIAASNDVVIIDEEAPRTAWTDLPLSMTVKVIAGDDVRLDAFGLRGVITGDVQVTSQPGRPQIGNGTLMVHQGSFTVYGRRLKIDSGRLLFSGGPLTNPGIELRSENKTDKATTGIRVEGFLQKPEISFYSSPAMEQAAIVAHLLETTAIGGETREDLGFLGKAASTVGLGGLVPYFQSLKTISMIDEIKLETGTSYDELSLVFGSWLTPDFYVSYGKDLVKESGFFQTRFNLGNGFSFQTETGASQSGGDIKYEFEY</sequence>
<dbReference type="RefSeq" id="WP_015725260.1">
    <property type="nucleotide sequence ID" value="NC_014972.1"/>
</dbReference>
<evidence type="ECO:0000256" key="4">
    <source>
        <dbReference type="ARBA" id="ARBA00023136"/>
    </source>
</evidence>
<dbReference type="GO" id="GO:0097347">
    <property type="term" value="C:TAM protein secretion complex"/>
    <property type="evidence" value="ECO:0007669"/>
    <property type="project" value="TreeGrafter"/>
</dbReference>
<dbReference type="Pfam" id="PF04357">
    <property type="entry name" value="TamB"/>
    <property type="match status" value="1"/>
</dbReference>
<dbReference type="KEGG" id="dpr:Despr_2598"/>
<evidence type="ECO:0000313" key="7">
    <source>
        <dbReference type="Proteomes" id="UP000006365"/>
    </source>
</evidence>
<dbReference type="InterPro" id="IPR007452">
    <property type="entry name" value="TamB_C"/>
</dbReference>
<keyword evidence="7" id="KW-1185">Reference proteome</keyword>
<gene>
    <name evidence="6" type="ordered locus">Despr_2598</name>
</gene>
<dbReference type="GO" id="GO:0009306">
    <property type="term" value="P:protein secretion"/>
    <property type="evidence" value="ECO:0007669"/>
    <property type="project" value="InterPro"/>
</dbReference>
<dbReference type="PANTHER" id="PTHR36985:SF1">
    <property type="entry name" value="TRANSLOCATION AND ASSEMBLY MODULE SUBUNIT TAMB"/>
    <property type="match status" value="1"/>
</dbReference>
<evidence type="ECO:0000256" key="1">
    <source>
        <dbReference type="ARBA" id="ARBA00004167"/>
    </source>
</evidence>
<proteinExistence type="predicted"/>
<dbReference type="PANTHER" id="PTHR36985">
    <property type="entry name" value="TRANSLOCATION AND ASSEMBLY MODULE SUBUNIT TAMB"/>
    <property type="match status" value="1"/>
</dbReference>
<evidence type="ECO:0000256" key="2">
    <source>
        <dbReference type="ARBA" id="ARBA00022692"/>
    </source>
</evidence>
<accession>A0A7U3YNP5</accession>
<dbReference type="AlphaFoldDB" id="A0A7U3YNP5"/>
<dbReference type="GO" id="GO:0005886">
    <property type="term" value="C:plasma membrane"/>
    <property type="evidence" value="ECO:0007669"/>
    <property type="project" value="InterPro"/>
</dbReference>
<keyword evidence="3" id="KW-1133">Transmembrane helix</keyword>
<keyword evidence="4" id="KW-0472">Membrane</keyword>
<evidence type="ECO:0000313" key="6">
    <source>
        <dbReference type="EMBL" id="ADW18734.1"/>
    </source>
</evidence>
<reference evidence="6 7" key="1">
    <citation type="journal article" date="2011" name="Stand. Genomic Sci.">
        <title>Complete genome sequence of Desulfobulbus propionicus type strain (1pr3).</title>
        <authorList>
            <person name="Pagani I."/>
            <person name="Lapidus A."/>
            <person name="Nolan M."/>
            <person name="Lucas S."/>
            <person name="Hammon N."/>
            <person name="Deshpande S."/>
            <person name="Cheng J.F."/>
            <person name="Chertkov O."/>
            <person name="Davenport K."/>
            <person name="Tapia R."/>
            <person name="Han C."/>
            <person name="Goodwin L."/>
            <person name="Pitluck S."/>
            <person name="Liolios K."/>
            <person name="Mavromatis K."/>
            <person name="Ivanova N."/>
            <person name="Mikhailova N."/>
            <person name="Pati A."/>
            <person name="Chen A."/>
            <person name="Palaniappan K."/>
            <person name="Land M."/>
            <person name="Hauser L."/>
            <person name="Chang Y.J."/>
            <person name="Jeffries C.D."/>
            <person name="Detter J.C."/>
            <person name="Brambilla E."/>
            <person name="Kannan K.P."/>
            <person name="Djao O.D."/>
            <person name="Rohde M."/>
            <person name="Pukall R."/>
            <person name="Spring S."/>
            <person name="Goker M."/>
            <person name="Sikorski J."/>
            <person name="Woyke T."/>
            <person name="Bristow J."/>
            <person name="Eisen J.A."/>
            <person name="Markowitz V."/>
            <person name="Hugenholtz P."/>
            <person name="Kyrpides N.C."/>
            <person name="Klenk H.P."/>
        </authorList>
    </citation>
    <scope>NUCLEOTIDE SEQUENCE [LARGE SCALE GENOMIC DNA]</scope>
    <source>
        <strain evidence="7">ATCC 33891 / DSM 2032 / 1pr3</strain>
    </source>
</reference>
<evidence type="ECO:0000259" key="5">
    <source>
        <dbReference type="Pfam" id="PF04357"/>
    </source>
</evidence>
<dbReference type="Proteomes" id="UP000006365">
    <property type="component" value="Chromosome"/>
</dbReference>
<organism evidence="6 7">
    <name type="scientific">Desulfobulbus propionicus (strain ATCC 33891 / DSM 2032 / VKM B-1956 / 1pr3)</name>
    <dbReference type="NCBI Taxonomy" id="577650"/>
    <lineage>
        <taxon>Bacteria</taxon>
        <taxon>Pseudomonadati</taxon>
        <taxon>Thermodesulfobacteriota</taxon>
        <taxon>Desulfobulbia</taxon>
        <taxon>Desulfobulbales</taxon>
        <taxon>Desulfobulbaceae</taxon>
        <taxon>Desulfobulbus</taxon>
    </lineage>
</organism>
<evidence type="ECO:0000256" key="3">
    <source>
        <dbReference type="ARBA" id="ARBA00022989"/>
    </source>
</evidence>
<comment type="subcellular location">
    <subcellularLocation>
        <location evidence="1">Membrane</location>
        <topology evidence="1">Single-pass membrane protein</topology>
    </subcellularLocation>
</comment>
<keyword evidence="2" id="KW-0812">Transmembrane</keyword>
<dbReference type="EMBL" id="CP002364">
    <property type="protein sequence ID" value="ADW18734.1"/>
    <property type="molecule type" value="Genomic_DNA"/>
</dbReference>
<protein>
    <recommendedName>
        <fullName evidence="5">Translocation and assembly module TamB C-terminal domain-containing protein</fullName>
    </recommendedName>
</protein>
<name>A0A7U3YNP5_DESPD</name>